<dbReference type="STRING" id="35570.A0A1I8QBQ1"/>
<evidence type="ECO:0000313" key="9">
    <source>
        <dbReference type="EnsemblMetazoa" id="SCAU015681-PC"/>
    </source>
</evidence>
<dbReference type="SUPFAM" id="SSF101912">
    <property type="entry name" value="Sema domain"/>
    <property type="match status" value="1"/>
</dbReference>
<dbReference type="InterPro" id="IPR027231">
    <property type="entry name" value="Semaphorin"/>
</dbReference>
<dbReference type="CDD" id="cd11237">
    <property type="entry name" value="Sema_1A"/>
    <property type="match status" value="1"/>
</dbReference>
<evidence type="ECO:0000256" key="6">
    <source>
        <dbReference type="PROSITE-ProRule" id="PRU00352"/>
    </source>
</evidence>
<dbReference type="Pfam" id="PF01403">
    <property type="entry name" value="Sema"/>
    <property type="match status" value="1"/>
</dbReference>
<keyword evidence="7" id="KW-0812">Transmembrane</keyword>
<dbReference type="KEGG" id="scac:106086520"/>
<dbReference type="Gene3D" id="2.130.10.10">
    <property type="entry name" value="YVTN repeat-like/Quinoprotein amine dehydrogenase"/>
    <property type="match status" value="1"/>
</dbReference>
<dbReference type="GO" id="GO:0005886">
    <property type="term" value="C:plasma membrane"/>
    <property type="evidence" value="ECO:0007669"/>
    <property type="project" value="TreeGrafter"/>
</dbReference>
<dbReference type="OrthoDB" id="9988752at2759"/>
<proteinExistence type="predicted"/>
<keyword evidence="4" id="KW-1015">Disulfide bond</keyword>
<dbReference type="GO" id="GO:0007411">
    <property type="term" value="P:axon guidance"/>
    <property type="evidence" value="ECO:0007669"/>
    <property type="project" value="TreeGrafter"/>
</dbReference>
<keyword evidence="7" id="KW-1133">Transmembrane helix</keyword>
<evidence type="ECO:0000256" key="7">
    <source>
        <dbReference type="SAM" id="Phobius"/>
    </source>
</evidence>
<organism evidence="9 10">
    <name type="scientific">Stomoxys calcitrans</name>
    <name type="common">Stable fly</name>
    <name type="synonym">Conops calcitrans</name>
    <dbReference type="NCBI Taxonomy" id="35570"/>
    <lineage>
        <taxon>Eukaryota</taxon>
        <taxon>Metazoa</taxon>
        <taxon>Ecdysozoa</taxon>
        <taxon>Arthropoda</taxon>
        <taxon>Hexapoda</taxon>
        <taxon>Insecta</taxon>
        <taxon>Pterygota</taxon>
        <taxon>Neoptera</taxon>
        <taxon>Endopterygota</taxon>
        <taxon>Diptera</taxon>
        <taxon>Brachycera</taxon>
        <taxon>Muscomorpha</taxon>
        <taxon>Muscoidea</taxon>
        <taxon>Muscidae</taxon>
        <taxon>Stomoxys</taxon>
    </lineage>
</organism>
<dbReference type="SUPFAM" id="SSF103575">
    <property type="entry name" value="Plexin repeat"/>
    <property type="match status" value="1"/>
</dbReference>
<keyword evidence="3 7" id="KW-0472">Membrane</keyword>
<accession>A0A1I8QBQ1</accession>
<dbReference type="InterPro" id="IPR015943">
    <property type="entry name" value="WD40/YVTN_repeat-like_dom_sf"/>
</dbReference>
<dbReference type="EnsemblMetazoa" id="SCAU015681-RC">
    <property type="protein sequence ID" value="SCAU015681-PC"/>
    <property type="gene ID" value="SCAU015681"/>
</dbReference>
<dbReference type="Pfam" id="PF01437">
    <property type="entry name" value="PSI"/>
    <property type="match status" value="1"/>
</dbReference>
<comment type="subcellular location">
    <subcellularLocation>
        <location evidence="1">Membrane</location>
    </subcellularLocation>
</comment>
<dbReference type="PANTHER" id="PTHR11036:SF131">
    <property type="entry name" value="MIP07328P"/>
    <property type="match status" value="1"/>
</dbReference>
<keyword evidence="5" id="KW-0325">Glycoprotein</keyword>
<dbReference type="InterPro" id="IPR042068">
    <property type="entry name" value="SEM1A_sema_dom"/>
</dbReference>
<feature type="domain" description="Sema" evidence="8">
    <location>
        <begin position="37"/>
        <end position="508"/>
    </location>
</feature>
<dbReference type="FunFam" id="2.130.10.10:FF:000346">
    <property type="entry name" value="Sema-1a, isoform D"/>
    <property type="match status" value="1"/>
</dbReference>
<reference evidence="10" key="1">
    <citation type="submission" date="2015-05" db="EMBL/GenBank/DDBJ databases">
        <authorList>
            <person name="Wilson R.K."/>
            <person name="Warren W.C."/>
            <person name="Olafson P."/>
        </authorList>
    </citation>
    <scope>NUCLEOTIDE SEQUENCE [LARGE SCALE GENOMIC DNA]</scope>
    <source>
        <strain evidence="10">USDA</strain>
    </source>
</reference>
<dbReference type="EnsemblMetazoa" id="SCAU015681-RB">
    <property type="protein sequence ID" value="SCAU015681-PB"/>
    <property type="gene ID" value="SCAU015681"/>
</dbReference>
<evidence type="ECO:0000256" key="5">
    <source>
        <dbReference type="ARBA" id="ARBA00023180"/>
    </source>
</evidence>
<evidence type="ECO:0000256" key="2">
    <source>
        <dbReference type="ARBA" id="ARBA00022782"/>
    </source>
</evidence>
<evidence type="ECO:0000256" key="4">
    <source>
        <dbReference type="ARBA" id="ARBA00023157"/>
    </source>
</evidence>
<dbReference type="PANTHER" id="PTHR11036">
    <property type="entry name" value="SEMAPHORIN"/>
    <property type="match status" value="1"/>
</dbReference>
<dbReference type="PROSITE" id="PS51004">
    <property type="entry name" value="SEMA"/>
    <property type="match status" value="1"/>
</dbReference>
<dbReference type="InterPro" id="IPR036352">
    <property type="entry name" value="Semap_dom_sf"/>
</dbReference>
<evidence type="ECO:0000256" key="1">
    <source>
        <dbReference type="ARBA" id="ARBA00004370"/>
    </source>
</evidence>
<evidence type="ECO:0000256" key="3">
    <source>
        <dbReference type="ARBA" id="ARBA00023136"/>
    </source>
</evidence>
<dbReference type="SMART" id="SM00630">
    <property type="entry name" value="Sema"/>
    <property type="match status" value="1"/>
</dbReference>
<sequence length="804" mass="89484">MQTTILTLQIQIKRLGNMSSLTLLFCITTLIGLSHAWMPDVRPDLQSKQDRILAKLIGNTTDYYKVLDHDDTTILVGARDIIYNISINGLRENSRIEWFSSDADRELCALKGKREADCHNYIRVFARLHDDQILVCGTNSYKPRCRHYVPTMDESHPNVARFYEIVRDVEAQGLCPYSPLHNSTYAYADGHLYSATVADFSGGDPLIYRENLRTDQYDLKQLNQPDFVGAIERNGFVMFFFREIAMEFMNLGKKVYSRVGRVCKNDRGGPYNLIKSWTSFLKARLNCSIPGDYPFYFDEIQAISPVIESGPNALVYGVFTTSVNAIPGSAVCAFNIDDIMDAFEGRFRSQKDSQSQWLPVQEEQVPVPRPGQCVPDSRTLSSIAVNFVKNHPLMETSVPAIYGRPLLTKVHLYHRLTSIAIDPQVRALNGDYYDVIYTGTDDGKVTKFINIPTPSSGGTSASIDNLKTVLISELQVLPIGIPVRELIVSPKTNNLLVVSDGSLVTVPLHHCSHIIDCANCLQIQDPNCAWDQQTHECKNLSQPNHKFGTKSFLQSLNTTKKAAKALCPKSSASGRGPGTVVPDGTILNFGTVTDNNLDSQFNTLQHGDEDVAKKHIYANVASVNGISTPMDNDLNSPDLDVPTAMADDFLLGTFNEENKITLHSVDPHDLMNSVNDPLHATAVGEEQKLQLAGKSFYWGFGALALALVFIIGMVVGLHVSKRNCKPPSIHSSHRNQFNANPTFGLKHGKDINLLMNTNHYCHPGKPSLDLEKDRSHECKNSTENLEKELPCKTSTLTKVKRTYI</sequence>
<dbReference type="GO" id="GO:0030335">
    <property type="term" value="P:positive regulation of cell migration"/>
    <property type="evidence" value="ECO:0007669"/>
    <property type="project" value="TreeGrafter"/>
</dbReference>
<comment type="caution">
    <text evidence="6">Lacks conserved residue(s) required for the propagation of feature annotation.</text>
</comment>
<dbReference type="GO" id="GO:0071526">
    <property type="term" value="P:semaphorin-plexin signaling pathway"/>
    <property type="evidence" value="ECO:0007669"/>
    <property type="project" value="TreeGrafter"/>
</dbReference>
<dbReference type="InterPro" id="IPR002165">
    <property type="entry name" value="Plexin_repeat"/>
</dbReference>
<dbReference type="EnsemblMetazoa" id="SCAU015681-RA">
    <property type="protein sequence ID" value="SCAU015681-PA"/>
    <property type="gene ID" value="SCAU015681"/>
</dbReference>
<dbReference type="GO" id="GO:0045499">
    <property type="term" value="F:chemorepellent activity"/>
    <property type="evidence" value="ECO:0007669"/>
    <property type="project" value="TreeGrafter"/>
</dbReference>
<evidence type="ECO:0000259" key="8">
    <source>
        <dbReference type="PROSITE" id="PS51004"/>
    </source>
</evidence>
<reference evidence="9" key="2">
    <citation type="submission" date="2020-05" db="UniProtKB">
        <authorList>
            <consortium name="EnsemblMetazoa"/>
        </authorList>
    </citation>
    <scope>IDENTIFICATION</scope>
    <source>
        <strain evidence="9">USDA</strain>
    </source>
</reference>
<gene>
    <name evidence="9" type="primary">106086520</name>
</gene>
<dbReference type="AlphaFoldDB" id="A0A1I8QBQ1"/>
<feature type="transmembrane region" description="Helical" evidence="7">
    <location>
        <begin position="696"/>
        <end position="719"/>
    </location>
</feature>
<keyword evidence="2" id="KW-0221">Differentiation</keyword>
<dbReference type="VEuPathDB" id="VectorBase:SCAU015681"/>
<evidence type="ECO:0000313" key="10">
    <source>
        <dbReference type="Proteomes" id="UP000095300"/>
    </source>
</evidence>
<dbReference type="Proteomes" id="UP000095300">
    <property type="component" value="Unassembled WGS sequence"/>
</dbReference>
<name>A0A1I8QBQ1_STOCA</name>
<keyword evidence="10" id="KW-1185">Reference proteome</keyword>
<dbReference type="Gene3D" id="3.30.1680.10">
    <property type="entry name" value="ligand-binding face of the semaphorins, domain 2"/>
    <property type="match status" value="1"/>
</dbReference>
<dbReference type="GO" id="GO:0030215">
    <property type="term" value="F:semaphorin receptor binding"/>
    <property type="evidence" value="ECO:0007669"/>
    <property type="project" value="InterPro"/>
</dbReference>
<dbReference type="InterPro" id="IPR001627">
    <property type="entry name" value="Semap_dom"/>
</dbReference>
<protein>
    <recommendedName>
        <fullName evidence="8">Sema domain-containing protein</fullName>
    </recommendedName>
</protein>